<gene>
    <name evidence="2" type="ORF">A6E15_19390</name>
</gene>
<sequence length="417" mass="47083">MSNRDTNVSVQADPTEKELIEAVSYDILDCSQSAGLKHIAEQFYRQVAGDIHPRAIRDEKVDVQALLNGNLEPEDVDEKYRMDGDSPAQIPTADGGLQVTPTPSSYTPTYTPQDLATTGAELTWDELTDAIGQHWSDDLEIHEDRVRSSGDVEIVGDGKYSDDPYALRASKKPVAKILAGILRSNGDVVPEKLVEAKILQYTEHQISRADESEGRRYKKSEYKRLLVKKGHLVPHPDPLRDEYYTSEAAAKERFAEEVKETIADLVEKTWVLDPTEHVQQTGIAVKENAEQWVRDLAEFRQGLGFLHTLLEDDDWSDRLSELDDPLGEWPNAKVAAGKTYNQMLSEYVYVNQWARFAAADAVLELEDDELLEDDLLRDDEWVPVRPDRPSEPVFEWVADRDKPLSPQAQIAEVSNKL</sequence>
<dbReference type="OrthoDB" id="206273at2157"/>
<organism evidence="2 3">
    <name type="scientific">Natrinema saccharevitans</name>
    <dbReference type="NCBI Taxonomy" id="301967"/>
    <lineage>
        <taxon>Archaea</taxon>
        <taxon>Methanobacteriati</taxon>
        <taxon>Methanobacteriota</taxon>
        <taxon>Stenosarchaea group</taxon>
        <taxon>Halobacteria</taxon>
        <taxon>Halobacteriales</taxon>
        <taxon>Natrialbaceae</taxon>
        <taxon>Natrinema</taxon>
    </lineage>
</organism>
<name>A0A1S8ARH4_9EURY</name>
<comment type="caution">
    <text evidence="2">The sequence shown here is derived from an EMBL/GenBank/DDBJ whole genome shotgun (WGS) entry which is preliminary data.</text>
</comment>
<dbReference type="AlphaFoldDB" id="A0A1S8ARH4"/>
<evidence type="ECO:0000313" key="2">
    <source>
        <dbReference type="EMBL" id="OLZ39129.1"/>
    </source>
</evidence>
<dbReference type="RefSeq" id="WP_139326667.1">
    <property type="nucleotide sequence ID" value="NZ_LWLN01000003.1"/>
</dbReference>
<dbReference type="EMBL" id="LWLN01000003">
    <property type="protein sequence ID" value="OLZ39129.1"/>
    <property type="molecule type" value="Genomic_DNA"/>
</dbReference>
<evidence type="ECO:0000256" key="1">
    <source>
        <dbReference type="SAM" id="MobiDB-lite"/>
    </source>
</evidence>
<dbReference type="Proteomes" id="UP000189370">
    <property type="component" value="Unassembled WGS sequence"/>
</dbReference>
<protein>
    <submittedName>
        <fullName evidence="2">Uncharacterized protein</fullName>
    </submittedName>
</protein>
<keyword evidence="3" id="KW-1185">Reference proteome</keyword>
<reference evidence="3" key="1">
    <citation type="submission" date="2016-04" db="EMBL/GenBank/DDBJ databases">
        <authorList>
            <person name="Chen S.-C."/>
            <person name="Lai M.-C."/>
        </authorList>
    </citation>
    <scope>NUCLEOTIDE SEQUENCE [LARGE SCALE GENOMIC DNA]</scope>
    <source>
        <strain evidence="3">AB14</strain>
    </source>
</reference>
<accession>A0A1S8ARH4</accession>
<proteinExistence type="predicted"/>
<feature type="region of interest" description="Disordered" evidence="1">
    <location>
        <begin position="77"/>
        <end position="108"/>
    </location>
</feature>
<evidence type="ECO:0000313" key="3">
    <source>
        <dbReference type="Proteomes" id="UP000189370"/>
    </source>
</evidence>